<dbReference type="Proteomes" id="UP001215280">
    <property type="component" value="Unassembled WGS sequence"/>
</dbReference>
<keyword evidence="1" id="KW-0472">Membrane</keyword>
<proteinExistence type="predicted"/>
<feature type="transmembrane region" description="Helical" evidence="1">
    <location>
        <begin position="346"/>
        <end position="366"/>
    </location>
</feature>
<name>A0AAD7ILY4_9AGAR</name>
<keyword evidence="1" id="KW-0812">Transmembrane</keyword>
<keyword evidence="3" id="KW-1185">Reference proteome</keyword>
<protein>
    <submittedName>
        <fullName evidence="2">Uncharacterized protein</fullName>
    </submittedName>
</protein>
<gene>
    <name evidence="2" type="ORF">DFH07DRAFT_776976</name>
</gene>
<evidence type="ECO:0000313" key="2">
    <source>
        <dbReference type="EMBL" id="KAJ7744776.1"/>
    </source>
</evidence>
<organism evidence="2 3">
    <name type="scientific">Mycena maculata</name>
    <dbReference type="NCBI Taxonomy" id="230809"/>
    <lineage>
        <taxon>Eukaryota</taxon>
        <taxon>Fungi</taxon>
        <taxon>Dikarya</taxon>
        <taxon>Basidiomycota</taxon>
        <taxon>Agaricomycotina</taxon>
        <taxon>Agaricomycetes</taxon>
        <taxon>Agaricomycetidae</taxon>
        <taxon>Agaricales</taxon>
        <taxon>Marasmiineae</taxon>
        <taxon>Mycenaceae</taxon>
        <taxon>Mycena</taxon>
    </lineage>
</organism>
<sequence>MISESGAGRWAGCQQGQTLTLALDDHVVGRKSASGTIGGWTAGHKGGGNQQLDPSYFKPSADGQMEHRTFTKSPRKRKRLRSDLQVAVRAEEGKTLARWLEQYERKHAELMCVIERYNRIVLCGGRLEIGRRHATGAHQDWVTATTLVTKINGGRDAVQMDEMKSRGDGGTEARLGHQCWVGQRAKRYWKTDRRILRGYTGGRISMNIGPQYSPAQAKTTVGDAMLPELQEWLDFYYEVRLRPSSVVVNFEAVHVNTLLLDKTLRLHDYLAPPMPNQSGVLVSPFSGFQVRTLYRTSSSLWHLRRRTGRAPLLEHRYPTLLGILIQYPLPCLRDHLVPPMLNQSGVLVFGISSQLYIGLVWTLLIIHRRSMNRLLKALQPMFDNICHPLQSPNLLPRRVLTVALPAAIARIRLALGESGPHRQMHQSLWRIAQPYAQRIGKKTHRGVWDNWWGNIACVFIAVALNVVGAAELEVNPVHFNVGQGGHKTRKNRVVGAVVGVHDAGNLRLVQPKVTLTLILTDTVHEIKHLNSKEIKKNGSEKGHTLWLKELVSEKLEGSHADECGDTVQARTLGQSRLRSIPNPHAVDPILCMVPQQNVKTPDSERRRSNYSGGTPWFPFWSRADFGVAEIVVKGGLES</sequence>
<comment type="caution">
    <text evidence="2">The sequence shown here is derived from an EMBL/GenBank/DDBJ whole genome shotgun (WGS) entry which is preliminary data.</text>
</comment>
<dbReference type="AlphaFoldDB" id="A0AAD7ILY4"/>
<evidence type="ECO:0000313" key="3">
    <source>
        <dbReference type="Proteomes" id="UP001215280"/>
    </source>
</evidence>
<feature type="transmembrane region" description="Helical" evidence="1">
    <location>
        <begin position="451"/>
        <end position="470"/>
    </location>
</feature>
<reference evidence="2" key="1">
    <citation type="submission" date="2023-03" db="EMBL/GenBank/DDBJ databases">
        <title>Massive genome expansion in bonnet fungi (Mycena s.s.) driven by repeated elements and novel gene families across ecological guilds.</title>
        <authorList>
            <consortium name="Lawrence Berkeley National Laboratory"/>
            <person name="Harder C.B."/>
            <person name="Miyauchi S."/>
            <person name="Viragh M."/>
            <person name="Kuo A."/>
            <person name="Thoen E."/>
            <person name="Andreopoulos B."/>
            <person name="Lu D."/>
            <person name="Skrede I."/>
            <person name="Drula E."/>
            <person name="Henrissat B."/>
            <person name="Morin E."/>
            <person name="Kohler A."/>
            <person name="Barry K."/>
            <person name="LaButti K."/>
            <person name="Morin E."/>
            <person name="Salamov A."/>
            <person name="Lipzen A."/>
            <person name="Mereny Z."/>
            <person name="Hegedus B."/>
            <person name="Baldrian P."/>
            <person name="Stursova M."/>
            <person name="Weitz H."/>
            <person name="Taylor A."/>
            <person name="Grigoriev I.V."/>
            <person name="Nagy L.G."/>
            <person name="Martin F."/>
            <person name="Kauserud H."/>
        </authorList>
    </citation>
    <scope>NUCLEOTIDE SEQUENCE</scope>
    <source>
        <strain evidence="2">CBHHK188m</strain>
    </source>
</reference>
<evidence type="ECO:0000256" key="1">
    <source>
        <dbReference type="SAM" id="Phobius"/>
    </source>
</evidence>
<dbReference type="EMBL" id="JARJLG010000106">
    <property type="protein sequence ID" value="KAJ7744776.1"/>
    <property type="molecule type" value="Genomic_DNA"/>
</dbReference>
<keyword evidence="1" id="KW-1133">Transmembrane helix</keyword>
<accession>A0AAD7ILY4</accession>